<dbReference type="InterPro" id="IPR025269">
    <property type="entry name" value="SAM-like_dom"/>
</dbReference>
<evidence type="ECO:0000313" key="5">
    <source>
        <dbReference type="EMBL" id="CAL2105535.1"/>
    </source>
</evidence>
<name>A0ABP1F500_9FLAO</name>
<dbReference type="InterPro" id="IPR013762">
    <property type="entry name" value="Integrase-like_cat_sf"/>
</dbReference>
<reference evidence="5 6" key="1">
    <citation type="submission" date="2024-05" db="EMBL/GenBank/DDBJ databases">
        <authorList>
            <person name="Duchaud E."/>
        </authorList>
    </citation>
    <scope>NUCLEOTIDE SEQUENCE [LARGE SCALE GENOMIC DNA]</scope>
    <source>
        <strain evidence="5">Ena-SAMPLE-TAB-13-05-2024-13:56:06:370-140305</strain>
    </source>
</reference>
<dbReference type="Pfam" id="PF17293">
    <property type="entry name" value="Arm-DNA-bind_5"/>
    <property type="match status" value="1"/>
</dbReference>
<dbReference type="Gene3D" id="1.10.443.10">
    <property type="entry name" value="Intergrase catalytic core"/>
    <property type="match status" value="1"/>
</dbReference>
<sequence>MASVTIVLDKRKSGQKKDGSFPIKLKVEHDNKHLTIHLSKHAKIEQWGENKYNRKYPNSKRANNELNKKLVIAQDILDDYENEIRTWSCKQLRDFIALQVLDQKSEIRDKKIKEKGGTLLITPKGIKTIKLFEYGNHLVSHYQNLKLYGRAKSYKQALSAFKKYAHCKEDITFAEITSKVLETWKVNMMNKPMKDTSYNAYLRGLRAVINHGIKDHKLPKDGNYGFQYFTVGTPQPTQKRAIHIKQIKALFEYPLEKETSLWHSQQQAIFMFNTNGINFRDLAYLKMNQIIGDFDRIKYTRAKNHKDFNIIIAGKSKEILQYYSQRKKLNSNELVFPILPQQILGLGKKEVTLYESRRDVFNNNLKKIASLAGINTNLTSYVLRHSFATALKHSGTNISYISEALGHDSSKTTQVYLDSFETEDNDNITKSVAF</sequence>
<dbReference type="RefSeq" id="WP_348737358.1">
    <property type="nucleotide sequence ID" value="NZ_CAXJRC010000007.1"/>
</dbReference>
<gene>
    <name evidence="5" type="ORF">T190115A13A_160068</name>
</gene>
<proteinExistence type="inferred from homology"/>
<protein>
    <submittedName>
        <fullName evidence="5">Tyr recombinase domain-containing protein</fullName>
    </submittedName>
</protein>
<dbReference type="InterPro" id="IPR011010">
    <property type="entry name" value="DNA_brk_join_enz"/>
</dbReference>
<feature type="domain" description="Tyr recombinase" evidence="4">
    <location>
        <begin position="237"/>
        <end position="430"/>
    </location>
</feature>
<evidence type="ECO:0000313" key="6">
    <source>
        <dbReference type="Proteomes" id="UP001497602"/>
    </source>
</evidence>
<dbReference type="EMBL" id="CAXJRC010000007">
    <property type="protein sequence ID" value="CAL2105535.1"/>
    <property type="molecule type" value="Genomic_DNA"/>
</dbReference>
<dbReference type="SUPFAM" id="SSF56349">
    <property type="entry name" value="DNA breaking-rejoining enzymes"/>
    <property type="match status" value="1"/>
</dbReference>
<keyword evidence="3" id="KW-0233">DNA recombination</keyword>
<evidence type="ECO:0000256" key="1">
    <source>
        <dbReference type="ARBA" id="ARBA00008857"/>
    </source>
</evidence>
<keyword evidence="2" id="KW-0238">DNA-binding</keyword>
<dbReference type="Gene3D" id="1.10.150.130">
    <property type="match status" value="1"/>
</dbReference>
<dbReference type="InterPro" id="IPR010998">
    <property type="entry name" value="Integrase_recombinase_N"/>
</dbReference>
<dbReference type="Proteomes" id="UP001497602">
    <property type="component" value="Unassembled WGS sequence"/>
</dbReference>
<evidence type="ECO:0000256" key="3">
    <source>
        <dbReference type="ARBA" id="ARBA00023172"/>
    </source>
</evidence>
<accession>A0ABP1F500</accession>
<comment type="caution">
    <text evidence="5">The sequence shown here is derived from an EMBL/GenBank/DDBJ whole genome shotgun (WGS) entry which is preliminary data.</text>
</comment>
<dbReference type="PANTHER" id="PTHR30349">
    <property type="entry name" value="PHAGE INTEGRASE-RELATED"/>
    <property type="match status" value="1"/>
</dbReference>
<dbReference type="PANTHER" id="PTHR30349:SF64">
    <property type="entry name" value="PROPHAGE INTEGRASE INTD-RELATED"/>
    <property type="match status" value="1"/>
</dbReference>
<dbReference type="InterPro" id="IPR035386">
    <property type="entry name" value="Arm-DNA-bind_5"/>
</dbReference>
<dbReference type="InterPro" id="IPR050090">
    <property type="entry name" value="Tyrosine_recombinase_XerCD"/>
</dbReference>
<keyword evidence="6" id="KW-1185">Reference proteome</keyword>
<evidence type="ECO:0000256" key="2">
    <source>
        <dbReference type="ARBA" id="ARBA00023125"/>
    </source>
</evidence>
<evidence type="ECO:0000259" key="4">
    <source>
        <dbReference type="PROSITE" id="PS51898"/>
    </source>
</evidence>
<dbReference type="Pfam" id="PF13102">
    <property type="entry name" value="Phage_int_SAM_5"/>
    <property type="match status" value="1"/>
</dbReference>
<comment type="similarity">
    <text evidence="1">Belongs to the 'phage' integrase family.</text>
</comment>
<dbReference type="Pfam" id="PF00589">
    <property type="entry name" value="Phage_integrase"/>
    <property type="match status" value="1"/>
</dbReference>
<dbReference type="InterPro" id="IPR002104">
    <property type="entry name" value="Integrase_catalytic"/>
</dbReference>
<dbReference type="PROSITE" id="PS51898">
    <property type="entry name" value="TYR_RECOMBINASE"/>
    <property type="match status" value="1"/>
</dbReference>
<organism evidence="5 6">
    <name type="scientific">Tenacibaculum vairaonense</name>
    <dbReference type="NCBI Taxonomy" id="3137860"/>
    <lineage>
        <taxon>Bacteria</taxon>
        <taxon>Pseudomonadati</taxon>
        <taxon>Bacteroidota</taxon>
        <taxon>Flavobacteriia</taxon>
        <taxon>Flavobacteriales</taxon>
        <taxon>Flavobacteriaceae</taxon>
        <taxon>Tenacibaculum</taxon>
    </lineage>
</organism>